<proteinExistence type="predicted"/>
<organism evidence="1 2">
    <name type="scientific">Rhizoctonia solani</name>
    <dbReference type="NCBI Taxonomy" id="456999"/>
    <lineage>
        <taxon>Eukaryota</taxon>
        <taxon>Fungi</taxon>
        <taxon>Dikarya</taxon>
        <taxon>Basidiomycota</taxon>
        <taxon>Agaricomycotina</taxon>
        <taxon>Agaricomycetes</taxon>
        <taxon>Cantharellales</taxon>
        <taxon>Ceratobasidiaceae</taxon>
        <taxon>Rhizoctonia</taxon>
    </lineage>
</organism>
<evidence type="ECO:0000313" key="1">
    <source>
        <dbReference type="EMBL" id="CAE6456232.1"/>
    </source>
</evidence>
<name>A0A8H3GMB5_9AGAM</name>
<reference evidence="1" key="1">
    <citation type="submission" date="2021-01" db="EMBL/GenBank/DDBJ databases">
        <authorList>
            <person name="Kaushik A."/>
        </authorList>
    </citation>
    <scope>NUCLEOTIDE SEQUENCE</scope>
    <source>
        <strain evidence="1">AG3-T5</strain>
    </source>
</reference>
<dbReference type="AlphaFoldDB" id="A0A8H3GMB5"/>
<evidence type="ECO:0000313" key="2">
    <source>
        <dbReference type="Proteomes" id="UP000663841"/>
    </source>
</evidence>
<protein>
    <submittedName>
        <fullName evidence="1">Uncharacterized protein</fullName>
    </submittedName>
</protein>
<comment type="caution">
    <text evidence="1">The sequence shown here is derived from an EMBL/GenBank/DDBJ whole genome shotgun (WGS) entry which is preliminary data.</text>
</comment>
<dbReference type="EMBL" id="CAJMWW010000191">
    <property type="protein sequence ID" value="CAE6456232.1"/>
    <property type="molecule type" value="Genomic_DNA"/>
</dbReference>
<dbReference type="Proteomes" id="UP000663841">
    <property type="component" value="Unassembled WGS sequence"/>
</dbReference>
<gene>
    <name evidence="1" type="ORF">RDB_LOCUS139565</name>
</gene>
<accession>A0A8H3GMB5</accession>
<sequence>MGLLFMDWVASGDTEALWHNTRSDESPEALRGIPVDAIAFACILIKHVLFNYKQAILNELRASFEGKTYSTKWDRYHRKSTGSIDLGQLRGHFFDTMKPLYFQKHPYDLNESMVQDDTLW</sequence>